<dbReference type="SUPFAM" id="SSF56219">
    <property type="entry name" value="DNase I-like"/>
    <property type="match status" value="1"/>
</dbReference>
<dbReference type="CDD" id="cd09083">
    <property type="entry name" value="EEP-1"/>
    <property type="match status" value="1"/>
</dbReference>
<evidence type="ECO:0000259" key="1">
    <source>
        <dbReference type="Pfam" id="PF03372"/>
    </source>
</evidence>
<protein>
    <submittedName>
        <fullName evidence="2">Endonuclease/exonuclease/phosphatase family protein</fullName>
    </submittedName>
</protein>
<dbReference type="EMBL" id="JBHTLM010000019">
    <property type="protein sequence ID" value="MFD1178724.1"/>
    <property type="molecule type" value="Genomic_DNA"/>
</dbReference>
<accession>A0ABW3S2E6</accession>
<keyword evidence="2" id="KW-0540">Nuclease</keyword>
<evidence type="ECO:0000313" key="2">
    <source>
        <dbReference type="EMBL" id="MFD1178724.1"/>
    </source>
</evidence>
<feature type="domain" description="Endonuclease/exonuclease/phosphatase" evidence="1">
    <location>
        <begin position="15"/>
        <end position="283"/>
    </location>
</feature>
<keyword evidence="2" id="KW-0255">Endonuclease</keyword>
<dbReference type="InterPro" id="IPR050410">
    <property type="entry name" value="CCR4/nocturin_mRNA_transcr"/>
</dbReference>
<dbReference type="GO" id="GO:0004519">
    <property type="term" value="F:endonuclease activity"/>
    <property type="evidence" value="ECO:0007669"/>
    <property type="project" value="UniProtKB-KW"/>
</dbReference>
<evidence type="ECO:0000313" key="3">
    <source>
        <dbReference type="Proteomes" id="UP001597262"/>
    </source>
</evidence>
<reference evidence="3" key="1">
    <citation type="journal article" date="2019" name="Int. J. Syst. Evol. Microbiol.">
        <title>The Global Catalogue of Microorganisms (GCM) 10K type strain sequencing project: providing services to taxonomists for standard genome sequencing and annotation.</title>
        <authorList>
            <consortium name="The Broad Institute Genomics Platform"/>
            <consortium name="The Broad Institute Genome Sequencing Center for Infectious Disease"/>
            <person name="Wu L."/>
            <person name="Ma J."/>
        </authorList>
    </citation>
    <scope>NUCLEOTIDE SEQUENCE [LARGE SCALE GENOMIC DNA]</scope>
    <source>
        <strain evidence="3">CCUG 59189</strain>
    </source>
</reference>
<dbReference type="Pfam" id="PF03372">
    <property type="entry name" value="Exo_endo_phos"/>
    <property type="match status" value="1"/>
</dbReference>
<dbReference type="Gene3D" id="3.60.10.10">
    <property type="entry name" value="Endonuclease/exonuclease/phosphatase"/>
    <property type="match status" value="1"/>
</dbReference>
<gene>
    <name evidence="2" type="ORF">ACFQ3W_20835</name>
</gene>
<dbReference type="Proteomes" id="UP001597262">
    <property type="component" value="Unassembled WGS sequence"/>
</dbReference>
<comment type="caution">
    <text evidence="2">The sequence shown here is derived from an EMBL/GenBank/DDBJ whole genome shotgun (WGS) entry which is preliminary data.</text>
</comment>
<dbReference type="InterPro" id="IPR036691">
    <property type="entry name" value="Endo/exonu/phosph_ase_sf"/>
</dbReference>
<dbReference type="InterPro" id="IPR005135">
    <property type="entry name" value="Endo/exonuclease/phosphatase"/>
</dbReference>
<dbReference type="PANTHER" id="PTHR12121">
    <property type="entry name" value="CARBON CATABOLITE REPRESSOR PROTEIN 4"/>
    <property type="match status" value="1"/>
</dbReference>
<dbReference type="PANTHER" id="PTHR12121:SF36">
    <property type="entry name" value="ENDONUCLEASE_EXONUCLEASE_PHOSPHATASE DOMAIN-CONTAINING PROTEIN"/>
    <property type="match status" value="1"/>
</dbReference>
<keyword evidence="3" id="KW-1185">Reference proteome</keyword>
<sequence>MSKLEPKPEFELRCMSYNIKNDYDREGENIWSSRRDMVAGVIRFHRADLVGMQEVLFNQLDDLQQRLPEYGWIGTARDDGDKAGEFCCIFYLKKRLTLLEHGQFWLSEEPEKPGKLGWDAGCARIVTWGRFKDTYTGEVFTHFNTHFDHIGVVAVEQSAHLIKRRIREIAKEENALLTGDFNMTSDSEPYRILIRQEEGEHQPLLLDASIACDYKHFGPEFTFQGFDSAEVAARTFPPYAPSREQHGIEFDSAIDFIFVTSGVHVLNYGVIADHRKGKLPSDHYPIVADVKLHKNC</sequence>
<dbReference type="RefSeq" id="WP_379321162.1">
    <property type="nucleotide sequence ID" value="NZ_JBHTLM010000019.1"/>
</dbReference>
<keyword evidence="2" id="KW-0378">Hydrolase</keyword>
<organism evidence="2 3">
    <name type="scientific">Paenibacillus puldeungensis</name>
    <dbReference type="NCBI Taxonomy" id="696536"/>
    <lineage>
        <taxon>Bacteria</taxon>
        <taxon>Bacillati</taxon>
        <taxon>Bacillota</taxon>
        <taxon>Bacilli</taxon>
        <taxon>Bacillales</taxon>
        <taxon>Paenibacillaceae</taxon>
        <taxon>Paenibacillus</taxon>
    </lineage>
</organism>
<name>A0ABW3S2E6_9BACL</name>
<proteinExistence type="predicted"/>